<dbReference type="SUPFAM" id="SSF48208">
    <property type="entry name" value="Six-hairpin glycosidases"/>
    <property type="match status" value="1"/>
</dbReference>
<evidence type="ECO:0000313" key="3">
    <source>
        <dbReference type="Proteomes" id="UP000622317"/>
    </source>
</evidence>
<comment type="caution">
    <text evidence="2">The sequence shown here is derived from an EMBL/GenBank/DDBJ whole genome shotgun (WGS) entry which is preliminary data.</text>
</comment>
<keyword evidence="3" id="KW-1185">Reference proteome</keyword>
<name>A0A927FD27_9BACT</name>
<evidence type="ECO:0000256" key="1">
    <source>
        <dbReference type="ARBA" id="ARBA00022801"/>
    </source>
</evidence>
<dbReference type="AlphaFoldDB" id="A0A927FD27"/>
<organism evidence="2 3">
    <name type="scientific">Pelagicoccus enzymogenes</name>
    <dbReference type="NCBI Taxonomy" id="2773457"/>
    <lineage>
        <taxon>Bacteria</taxon>
        <taxon>Pseudomonadati</taxon>
        <taxon>Verrucomicrobiota</taxon>
        <taxon>Opitutia</taxon>
        <taxon>Puniceicoccales</taxon>
        <taxon>Pelagicoccaceae</taxon>
        <taxon>Pelagicoccus</taxon>
    </lineage>
</organism>
<accession>A0A927FD27</accession>
<reference evidence="2" key="1">
    <citation type="submission" date="2020-09" db="EMBL/GenBank/DDBJ databases">
        <title>Pelagicoccus enzymogenes sp. nov. with an EPS production, isolated from marine sediment.</title>
        <authorList>
            <person name="Feng X."/>
        </authorList>
    </citation>
    <scope>NUCLEOTIDE SEQUENCE</scope>
    <source>
        <strain evidence="2">NFK12</strain>
    </source>
</reference>
<dbReference type="InterPro" id="IPR008928">
    <property type="entry name" value="6-hairpin_glycosidase_sf"/>
</dbReference>
<gene>
    <name evidence="2" type="ORF">IEN85_21955</name>
</gene>
<evidence type="ECO:0000313" key="2">
    <source>
        <dbReference type="EMBL" id="MBD5782179.1"/>
    </source>
</evidence>
<dbReference type="InterPro" id="IPR010905">
    <property type="entry name" value="Glyco_hydro_88"/>
</dbReference>
<dbReference type="InterPro" id="IPR052043">
    <property type="entry name" value="PolySaccharide_Degr_Enz"/>
</dbReference>
<protein>
    <submittedName>
        <fullName evidence="2">Glycoside hydrolase family 88 protein</fullName>
    </submittedName>
</protein>
<dbReference type="PANTHER" id="PTHR33886">
    <property type="entry name" value="UNSATURATED RHAMNOGALACTURONAN HYDROLASE (EUROFUNG)"/>
    <property type="match status" value="1"/>
</dbReference>
<dbReference type="Gene3D" id="1.50.10.10">
    <property type="match status" value="1"/>
</dbReference>
<dbReference type="InterPro" id="IPR032342">
    <property type="entry name" value="DUF4861"/>
</dbReference>
<dbReference type="Pfam" id="PF07470">
    <property type="entry name" value="Glyco_hydro_88"/>
    <property type="match status" value="1"/>
</dbReference>
<dbReference type="Proteomes" id="UP000622317">
    <property type="component" value="Unassembled WGS sequence"/>
</dbReference>
<dbReference type="EMBL" id="JACYFG010000051">
    <property type="protein sequence ID" value="MBD5782179.1"/>
    <property type="molecule type" value="Genomic_DNA"/>
</dbReference>
<dbReference type="Pfam" id="PF16153">
    <property type="entry name" value="DUF4861"/>
    <property type="match status" value="1"/>
</dbReference>
<dbReference type="InterPro" id="IPR012341">
    <property type="entry name" value="6hp_glycosidase-like_sf"/>
</dbReference>
<dbReference type="GO" id="GO:0016787">
    <property type="term" value="F:hydrolase activity"/>
    <property type="evidence" value="ECO:0007669"/>
    <property type="project" value="UniProtKB-KW"/>
</dbReference>
<sequence length="1138" mass="128718">MNRKNDSHLNGATLSGQECCLGCKNDLALSAMLAPYRILAAALATAAFSVSLPAEPFASGRFVPERKDDFAFENDKVAFRVYGPALLQSGENSGLDAWLKRVESPIIDKWYAEAASGKSYHTDHGEGYDPYHVGSSLGVGGLALFIDGELVQSNVYRSYQIIDESPERFVVEFEYIWDGLPQQVRELRRVTVEGGSQLIRVDSQLFTDGQPAKAKVAIGSATHDGKAATHSDPQSLWVATWENIDGVGLGTGVIVPYRSDNKVLHLQKEEKDRSHILITTETDVNGRITYYTGFAWEKAGEITSSAEWTDYLKTYAAALPERFKQSLRHGPNATTKDKPFPVKSHPEPAASLQQLALASPSFIKLAMDKVIEFQHQEFGDDIAKDWKVGTFYTGVFAAYEATGDKSYRKRAYEWGELSDWKIKENLFHADTICMGQTMLDLYLEKPDPRYIADLQSKIEKYFGKQTVTVDDLGGEIFRHLGLQEREWSGRNLWWWCDALYMAPPVLTRLHAATGDARYLELMHDLYWDTTDALYDPHAKLFYRDLRFFPDGTSQAEEWAAVPESEKVFWSRGNGWVYAGLIRLLDYLPLDDPYRPRYLQLYREMTQKLVTLQGSDGLWRSYLNRPDLEQTPETSGTAFFAYGLLGGINRGFLDEKSYLPAALRAWQGLVSKLDNHGKLGFAQLVDSMPRQVRPDNSIDYTHGAFLLAASELYKMEVDADTLARIRPEHEAKLIMPNAAWTWYNDERAILHGDRLYLGGVDDQGTVRAHSYAINPRGGRFLQNEPAALSSWKDKDDHDNPSFVVHGDTLLAAYSTHHIEDFWNYRIESLAKKRNGTWDSTEQSFPAGARSTYANLNKLSGENDRIYNFYRAIGFNPNVAWTDDGGKTWQGGFEYLRSGDSRVRPYCKYSNDGTNRIDILYTDGHPREESANNVYHIYYSDGTFHQSDGTIIRTLDAIQAGNPIRPKEGTLVYRGDSFGRGWTHDLEYGQDGTLTAAFITSPDGSEGSDLRYWTANWDPSSKTWSTHEIAYAGSYLYDRERHYAGGISIDPEDTKRIYISSNVIPETGMPNDTGRYQLYRGRVDASGSVSKWEQLTFDPDQDNLRPFVPRGHSGGTNVLWLRGHYYTYRDYQTDIYGIGF</sequence>
<proteinExistence type="predicted"/>
<dbReference type="Pfam" id="PF15892">
    <property type="entry name" value="BNR_4"/>
    <property type="match status" value="1"/>
</dbReference>
<keyword evidence="1 2" id="KW-0378">Hydrolase</keyword>
<dbReference type="RefSeq" id="WP_191619246.1">
    <property type="nucleotide sequence ID" value="NZ_JACYFG010000051.1"/>
</dbReference>
<dbReference type="GO" id="GO:0005975">
    <property type="term" value="P:carbohydrate metabolic process"/>
    <property type="evidence" value="ECO:0007669"/>
    <property type="project" value="InterPro"/>
</dbReference>
<dbReference type="PANTHER" id="PTHR33886:SF8">
    <property type="entry name" value="UNSATURATED RHAMNOGALACTURONAN HYDROLASE (EUROFUNG)"/>
    <property type="match status" value="1"/>
</dbReference>